<gene>
    <name evidence="1" type="ORF">PLOB_00006554</name>
</gene>
<dbReference type="Proteomes" id="UP001159405">
    <property type="component" value="Unassembled WGS sequence"/>
</dbReference>
<keyword evidence="2" id="KW-1185">Reference proteome</keyword>
<reference evidence="1 2" key="1">
    <citation type="submission" date="2022-05" db="EMBL/GenBank/DDBJ databases">
        <authorList>
            <consortium name="Genoscope - CEA"/>
            <person name="William W."/>
        </authorList>
    </citation>
    <scope>NUCLEOTIDE SEQUENCE [LARGE SCALE GENOMIC DNA]</scope>
</reference>
<evidence type="ECO:0008006" key="3">
    <source>
        <dbReference type="Google" id="ProtNLM"/>
    </source>
</evidence>
<evidence type="ECO:0000313" key="1">
    <source>
        <dbReference type="EMBL" id="CAH3045000.1"/>
    </source>
</evidence>
<sequence length="187" mass="20425">MILPVLIHHKDDPDRRVKVYAVLDDQSDTCFITDDITKSLGVTGPAVKLELGTMHAVENIDTQKIEGLIVSRFDGQVDIPLPKAYTRNLIPGLRGQIPHPETARKHEHLKTIADEIPPYDEQLSIGLLIGNNCARALKPRSVVPGKSNDPYAIRTIRGWGVVGAKGHGNRTDGTGEGAECYCTATKE</sequence>
<evidence type="ECO:0000313" key="2">
    <source>
        <dbReference type="Proteomes" id="UP001159405"/>
    </source>
</evidence>
<dbReference type="PANTHER" id="PTHR47331">
    <property type="entry name" value="PHD-TYPE DOMAIN-CONTAINING PROTEIN"/>
    <property type="match status" value="1"/>
</dbReference>
<protein>
    <recommendedName>
        <fullName evidence="3">Peptidase S1 domain-containing protein</fullName>
    </recommendedName>
</protein>
<name>A0ABN8NCP2_9CNID</name>
<organism evidence="1 2">
    <name type="scientific">Porites lobata</name>
    <dbReference type="NCBI Taxonomy" id="104759"/>
    <lineage>
        <taxon>Eukaryota</taxon>
        <taxon>Metazoa</taxon>
        <taxon>Cnidaria</taxon>
        <taxon>Anthozoa</taxon>
        <taxon>Hexacorallia</taxon>
        <taxon>Scleractinia</taxon>
        <taxon>Fungiina</taxon>
        <taxon>Poritidae</taxon>
        <taxon>Porites</taxon>
    </lineage>
</organism>
<comment type="caution">
    <text evidence="1">The sequence shown here is derived from an EMBL/GenBank/DDBJ whole genome shotgun (WGS) entry which is preliminary data.</text>
</comment>
<accession>A0ABN8NCP2</accession>
<proteinExistence type="predicted"/>
<feature type="non-terminal residue" evidence="1">
    <location>
        <position position="187"/>
    </location>
</feature>
<dbReference type="EMBL" id="CALNXK010000013">
    <property type="protein sequence ID" value="CAH3045000.1"/>
    <property type="molecule type" value="Genomic_DNA"/>
</dbReference>